<evidence type="ECO:0000256" key="1">
    <source>
        <dbReference type="SAM" id="Phobius"/>
    </source>
</evidence>
<feature type="transmembrane region" description="Helical" evidence="1">
    <location>
        <begin position="176"/>
        <end position="198"/>
    </location>
</feature>
<keyword evidence="1" id="KW-0472">Membrane</keyword>
<comment type="caution">
    <text evidence="2">The sequence shown here is derived from an EMBL/GenBank/DDBJ whole genome shotgun (WGS) entry which is preliminary data.</text>
</comment>
<keyword evidence="4" id="KW-1185">Reference proteome</keyword>
<evidence type="ECO:0000313" key="4">
    <source>
        <dbReference type="Proteomes" id="UP000693970"/>
    </source>
</evidence>
<sequence>MANDDGNSYQFLDDDTAGVAAQVEKICKVYDSEDFFTVFVQMMLAFFALMSLWFKRQGERPKRKFKTWFLDVSKQGLGACYAHVLNMIIASILVKNGHGEQELNDQCAWYGIIYLVDTTLGLLLAIWGLKSIDWIANQYDWASLKHSGVYEGVDGLLHWIHQALAWLFILTVVKVIIYYFIVLTADALAMVGSVLFAPLQSNIRFELLFVMIVFPGLLNVIYFWVADHFLKAGAEHAGAHENETLDTELAQKAEGLMKDEEQVEGPKIWVNNSNESVPKDESERIINVI</sequence>
<dbReference type="OrthoDB" id="431202at2759"/>
<dbReference type="Proteomes" id="UP000693970">
    <property type="component" value="Unassembled WGS sequence"/>
</dbReference>
<dbReference type="Pfam" id="PF12400">
    <property type="entry name" value="STIMATE"/>
    <property type="match status" value="1"/>
</dbReference>
<feature type="transmembrane region" description="Helical" evidence="1">
    <location>
        <begin position="109"/>
        <end position="129"/>
    </location>
</feature>
<proteinExistence type="predicted"/>
<dbReference type="EMBL" id="JAGRRH010000007">
    <property type="protein sequence ID" value="KAG7366566.1"/>
    <property type="molecule type" value="Genomic_DNA"/>
</dbReference>
<evidence type="ECO:0000313" key="2">
    <source>
        <dbReference type="EMBL" id="KAG7352487.1"/>
    </source>
</evidence>
<keyword evidence="1" id="KW-0812">Transmembrane</keyword>
<dbReference type="PANTHER" id="PTHR31735">
    <property type="entry name" value="VACUOLAR MEMBRANE PROTEIN YPL162C"/>
    <property type="match status" value="1"/>
</dbReference>
<dbReference type="InterPro" id="IPR022127">
    <property type="entry name" value="STIMATE/YPL162C"/>
</dbReference>
<organism evidence="2 4">
    <name type="scientific">Nitzschia inconspicua</name>
    <dbReference type="NCBI Taxonomy" id="303405"/>
    <lineage>
        <taxon>Eukaryota</taxon>
        <taxon>Sar</taxon>
        <taxon>Stramenopiles</taxon>
        <taxon>Ochrophyta</taxon>
        <taxon>Bacillariophyta</taxon>
        <taxon>Bacillariophyceae</taxon>
        <taxon>Bacillariophycidae</taxon>
        <taxon>Bacillariales</taxon>
        <taxon>Bacillariaceae</taxon>
        <taxon>Nitzschia</taxon>
    </lineage>
</organism>
<protein>
    <submittedName>
        <fullName evidence="2">STIMATE family protein</fullName>
    </submittedName>
</protein>
<accession>A0A9K3KZ96</accession>
<reference evidence="2" key="2">
    <citation type="submission" date="2021-04" db="EMBL/GenBank/DDBJ databases">
        <authorList>
            <person name="Podell S."/>
        </authorList>
    </citation>
    <scope>NUCLEOTIDE SEQUENCE</scope>
    <source>
        <strain evidence="2">Hildebrandi</strain>
    </source>
</reference>
<dbReference type="EMBL" id="JAGRRH010000017">
    <property type="protein sequence ID" value="KAG7352487.1"/>
    <property type="molecule type" value="Genomic_DNA"/>
</dbReference>
<dbReference type="PANTHER" id="PTHR31735:SF1">
    <property type="entry name" value="VACUOLAR MEMBRANE PROTEIN YPL162C"/>
    <property type="match status" value="1"/>
</dbReference>
<evidence type="ECO:0000313" key="3">
    <source>
        <dbReference type="EMBL" id="KAG7366566.1"/>
    </source>
</evidence>
<name>A0A9K3KZ96_9STRA</name>
<dbReference type="GO" id="GO:0016020">
    <property type="term" value="C:membrane"/>
    <property type="evidence" value="ECO:0007669"/>
    <property type="project" value="TreeGrafter"/>
</dbReference>
<dbReference type="AlphaFoldDB" id="A0A9K3KZ96"/>
<gene>
    <name evidence="2" type="ORF">IV203_008535</name>
    <name evidence="3" type="ORF">IV203_029236</name>
</gene>
<keyword evidence="1" id="KW-1133">Transmembrane helix</keyword>
<feature type="transmembrane region" description="Helical" evidence="1">
    <location>
        <begin position="205"/>
        <end position="225"/>
    </location>
</feature>
<reference evidence="2" key="1">
    <citation type="journal article" date="2021" name="Sci. Rep.">
        <title>Diploid genomic architecture of Nitzschia inconspicua, an elite biomass production diatom.</title>
        <authorList>
            <person name="Oliver A."/>
            <person name="Podell S."/>
            <person name="Pinowska A."/>
            <person name="Traller J.C."/>
            <person name="Smith S.R."/>
            <person name="McClure R."/>
            <person name="Beliaev A."/>
            <person name="Bohutskyi P."/>
            <person name="Hill E.A."/>
            <person name="Rabines A."/>
            <person name="Zheng H."/>
            <person name="Allen L.Z."/>
            <person name="Kuo A."/>
            <person name="Grigoriev I.V."/>
            <person name="Allen A.E."/>
            <person name="Hazlebeck D."/>
            <person name="Allen E.E."/>
        </authorList>
    </citation>
    <scope>NUCLEOTIDE SEQUENCE</scope>
    <source>
        <strain evidence="2">Hildebrandi</strain>
    </source>
</reference>
<feature type="transmembrane region" description="Helical" evidence="1">
    <location>
        <begin position="35"/>
        <end position="54"/>
    </location>
</feature>
<feature type="transmembrane region" description="Helical" evidence="1">
    <location>
        <begin position="75"/>
        <end position="94"/>
    </location>
</feature>